<evidence type="ECO:0000256" key="2">
    <source>
        <dbReference type="PIRSR" id="PIRSR605754-1"/>
    </source>
</evidence>
<dbReference type="Pfam" id="PF04203">
    <property type="entry name" value="Sortase"/>
    <property type="match status" value="1"/>
</dbReference>
<comment type="caution">
    <text evidence="3">The sequence shown here is derived from an EMBL/GenBank/DDBJ whole genome shotgun (WGS) entry which is preliminary data.</text>
</comment>
<dbReference type="RefSeq" id="WP_203929757.1">
    <property type="nucleotide sequence ID" value="NZ_BOPH01000069.1"/>
</dbReference>
<reference evidence="3" key="1">
    <citation type="submission" date="2021-01" db="EMBL/GenBank/DDBJ databases">
        <title>Whole genome shotgun sequence of Virgisporangium ochraceum NBRC 16418.</title>
        <authorList>
            <person name="Komaki H."/>
            <person name="Tamura T."/>
        </authorList>
    </citation>
    <scope>NUCLEOTIDE SEQUENCE</scope>
    <source>
        <strain evidence="3">NBRC 16418</strain>
    </source>
</reference>
<feature type="active site" description="Proton donor/acceptor" evidence="2">
    <location>
        <position position="116"/>
    </location>
</feature>
<dbReference type="InterPro" id="IPR023365">
    <property type="entry name" value="Sortase_dom-sf"/>
</dbReference>
<evidence type="ECO:0008006" key="5">
    <source>
        <dbReference type="Google" id="ProtNLM"/>
    </source>
</evidence>
<feature type="active site" description="Acyl-thioester intermediate" evidence="2">
    <location>
        <position position="177"/>
    </location>
</feature>
<dbReference type="NCBIfam" id="TIGR01076">
    <property type="entry name" value="sortase_fam"/>
    <property type="match status" value="1"/>
</dbReference>
<accession>A0A8J4EBW8</accession>
<dbReference type="AlphaFoldDB" id="A0A8J4EBW8"/>
<proteinExistence type="predicted"/>
<dbReference type="EMBL" id="BOPH01000069">
    <property type="protein sequence ID" value="GIJ69835.1"/>
    <property type="molecule type" value="Genomic_DNA"/>
</dbReference>
<evidence type="ECO:0000256" key="1">
    <source>
        <dbReference type="ARBA" id="ARBA00022801"/>
    </source>
</evidence>
<dbReference type="GO" id="GO:0016787">
    <property type="term" value="F:hydrolase activity"/>
    <property type="evidence" value="ECO:0007669"/>
    <property type="project" value="UniProtKB-KW"/>
</dbReference>
<keyword evidence="4" id="KW-1185">Reference proteome</keyword>
<sequence length="213" mass="22930">MRTIAIGLMVVGLVFGIGVAWQWLAKVRHISAEQGRLEETLTSQWSATWTGAGRTRVSRIQGAATGSPIARLHLPTISQTLVVVEGAEEPQLDKGPGRLAGTAPFGQPGNTALAGHRYPGVFWNLDLLEVGDPVVVETAASWLVYRIVRTVVVEPVDETVLAAPAGEGPRMLTLITCEPKLSTAQRLIKQAELVRTDDKGGDAPRELKAKTRR</sequence>
<dbReference type="InterPro" id="IPR005754">
    <property type="entry name" value="Sortase"/>
</dbReference>
<dbReference type="Proteomes" id="UP000635606">
    <property type="component" value="Unassembled WGS sequence"/>
</dbReference>
<dbReference type="Gene3D" id="2.40.260.10">
    <property type="entry name" value="Sortase"/>
    <property type="match status" value="1"/>
</dbReference>
<organism evidence="3 4">
    <name type="scientific">Virgisporangium ochraceum</name>
    <dbReference type="NCBI Taxonomy" id="65505"/>
    <lineage>
        <taxon>Bacteria</taxon>
        <taxon>Bacillati</taxon>
        <taxon>Actinomycetota</taxon>
        <taxon>Actinomycetes</taxon>
        <taxon>Micromonosporales</taxon>
        <taxon>Micromonosporaceae</taxon>
        <taxon>Virgisporangium</taxon>
    </lineage>
</organism>
<keyword evidence="1" id="KW-0378">Hydrolase</keyword>
<evidence type="ECO:0000313" key="4">
    <source>
        <dbReference type="Proteomes" id="UP000635606"/>
    </source>
</evidence>
<dbReference type="SUPFAM" id="SSF63817">
    <property type="entry name" value="Sortase"/>
    <property type="match status" value="1"/>
</dbReference>
<evidence type="ECO:0000313" key="3">
    <source>
        <dbReference type="EMBL" id="GIJ69835.1"/>
    </source>
</evidence>
<gene>
    <name evidence="3" type="ORF">Voc01_047520</name>
</gene>
<protein>
    <recommendedName>
        <fullName evidence="5">Sortase family protein</fullName>
    </recommendedName>
</protein>
<dbReference type="CDD" id="cd05830">
    <property type="entry name" value="Sortase_E"/>
    <property type="match status" value="1"/>
</dbReference>
<dbReference type="InterPro" id="IPR042003">
    <property type="entry name" value="Sortase_E"/>
</dbReference>
<name>A0A8J4EBW8_9ACTN</name>